<dbReference type="Pfam" id="PF12854">
    <property type="entry name" value="PPR_1"/>
    <property type="match status" value="1"/>
</dbReference>
<dbReference type="PANTHER" id="PTHR47938">
    <property type="entry name" value="RESPIRATORY COMPLEX I CHAPERONE (CIA84), PUTATIVE (AFU_ORTHOLOGUE AFUA_2G06020)-RELATED"/>
    <property type="match status" value="1"/>
</dbReference>
<dbReference type="PROSITE" id="PS51375">
    <property type="entry name" value="PPR"/>
    <property type="match status" value="7"/>
</dbReference>
<feature type="repeat" description="PPR" evidence="3">
    <location>
        <begin position="356"/>
        <end position="391"/>
    </location>
</feature>
<evidence type="ECO:0000256" key="3">
    <source>
        <dbReference type="PROSITE-ProRule" id="PRU00708"/>
    </source>
</evidence>
<dbReference type="FunFam" id="1.25.40.10:FF:000294">
    <property type="entry name" value="Pentatricopeptide repeat-containing protein At1g09900"/>
    <property type="match status" value="1"/>
</dbReference>
<accession>A0AAP0HFF5</accession>
<dbReference type="NCBIfam" id="TIGR00756">
    <property type="entry name" value="PPR"/>
    <property type="match status" value="8"/>
</dbReference>
<feature type="repeat" description="PPR" evidence="3">
    <location>
        <begin position="290"/>
        <end position="324"/>
    </location>
</feature>
<keyword evidence="5" id="KW-1185">Reference proteome</keyword>
<dbReference type="Pfam" id="PF13041">
    <property type="entry name" value="PPR_2"/>
    <property type="match status" value="3"/>
</dbReference>
<comment type="similarity">
    <text evidence="1">Belongs to the PPR family. P subfamily.</text>
</comment>
<feature type="repeat" description="PPR" evidence="3">
    <location>
        <begin position="427"/>
        <end position="450"/>
    </location>
</feature>
<organism evidence="4 5">
    <name type="scientific">Stephania yunnanensis</name>
    <dbReference type="NCBI Taxonomy" id="152371"/>
    <lineage>
        <taxon>Eukaryota</taxon>
        <taxon>Viridiplantae</taxon>
        <taxon>Streptophyta</taxon>
        <taxon>Embryophyta</taxon>
        <taxon>Tracheophyta</taxon>
        <taxon>Spermatophyta</taxon>
        <taxon>Magnoliopsida</taxon>
        <taxon>Ranunculales</taxon>
        <taxon>Menispermaceae</taxon>
        <taxon>Menispermoideae</taxon>
        <taxon>Cissampelideae</taxon>
        <taxon>Stephania</taxon>
    </lineage>
</organism>
<dbReference type="PANTHER" id="PTHR47938:SF35">
    <property type="entry name" value="PENTATRICOPEPTIDE REPEAT-CONTAINING PROTEIN 4, MITOCHONDRIAL-RELATED"/>
    <property type="match status" value="1"/>
</dbReference>
<dbReference type="Proteomes" id="UP001420932">
    <property type="component" value="Unassembled WGS sequence"/>
</dbReference>
<dbReference type="AlphaFoldDB" id="A0AAP0HFF5"/>
<dbReference type="InterPro" id="IPR011990">
    <property type="entry name" value="TPR-like_helical_dom_sf"/>
</dbReference>
<reference evidence="4 5" key="1">
    <citation type="submission" date="2024-01" db="EMBL/GenBank/DDBJ databases">
        <title>Genome assemblies of Stephania.</title>
        <authorList>
            <person name="Yang L."/>
        </authorList>
    </citation>
    <scope>NUCLEOTIDE SEQUENCE [LARGE SCALE GENOMIC DNA]</scope>
    <source>
        <strain evidence="4">YNDBR</strain>
        <tissue evidence="4">Leaf</tissue>
    </source>
</reference>
<evidence type="ECO:0000256" key="2">
    <source>
        <dbReference type="ARBA" id="ARBA00022737"/>
    </source>
</evidence>
<dbReference type="InterPro" id="IPR002885">
    <property type="entry name" value="PPR_rpt"/>
</dbReference>
<dbReference type="Gene3D" id="1.25.40.10">
    <property type="entry name" value="Tetratricopeptide repeat domain"/>
    <property type="match status" value="4"/>
</dbReference>
<keyword evidence="2" id="KW-0677">Repeat</keyword>
<comment type="caution">
    <text evidence="4">The sequence shown here is derived from an EMBL/GenBank/DDBJ whole genome shotgun (WGS) entry which is preliminary data.</text>
</comment>
<dbReference type="Pfam" id="PF01535">
    <property type="entry name" value="PPR"/>
    <property type="match status" value="2"/>
</dbReference>
<evidence type="ECO:0008006" key="6">
    <source>
        <dbReference type="Google" id="ProtNLM"/>
    </source>
</evidence>
<proteinExistence type="inferred from homology"/>
<dbReference type="SUPFAM" id="SSF48452">
    <property type="entry name" value="TPR-like"/>
    <property type="match status" value="1"/>
</dbReference>
<feature type="repeat" description="PPR" evidence="3">
    <location>
        <begin position="185"/>
        <end position="219"/>
    </location>
</feature>
<protein>
    <recommendedName>
        <fullName evidence="6">Pentatricopeptide repeat-containing protein</fullName>
    </recommendedName>
</protein>
<feature type="repeat" description="PPR" evidence="3">
    <location>
        <begin position="255"/>
        <end position="289"/>
    </location>
</feature>
<evidence type="ECO:0000313" key="5">
    <source>
        <dbReference type="Proteomes" id="UP001420932"/>
    </source>
</evidence>
<dbReference type="EMBL" id="JBBNAF010000013">
    <property type="protein sequence ID" value="KAK9086323.1"/>
    <property type="molecule type" value="Genomic_DNA"/>
</dbReference>
<feature type="repeat" description="PPR" evidence="3">
    <location>
        <begin position="392"/>
        <end position="426"/>
    </location>
</feature>
<evidence type="ECO:0000313" key="4">
    <source>
        <dbReference type="EMBL" id="KAK9086323.1"/>
    </source>
</evidence>
<gene>
    <name evidence="4" type="ORF">Syun_028717</name>
</gene>
<sequence>MANSMLFRSLRLRRNLQASALSISRSVFFAKENIHTKVCSRSSGGCGVSLDTSQLASENEWEKLLKPFDLEELQKSLNHITPRQLCQILMLPLDLPTLVEIFEWADTQVGYSHTFDVYLILIDKLGADGQFKAIDRLLLQMKDEAIAFREELFILMMKWYGKAGFPGQAIHIIKEMKEVYGCEPTFRSYNVVLDILVAGDCPKIAVNVFYEMLNKGISPTIFTFSIVMKSYCLLNEVDSACSLLRKMTKHGCVPNSIIYQTLIHALSKDNRVNEALTLLEEMFLMSCIPDIDTFNDVMHGLCRLGRIHEAAKLVDRMLLRGFTPNALTYGPLMHGLCLKGNIDEARVLLSKVPESNVVLYNTLINGYVNIGRIDEAKHIIQEVMPTKGCGPDIFTYNILIRGFCKMGRLGSAHEMLNEMRNRDCKPNSVTYSTLIDGFCKERRLKEASDV</sequence>
<evidence type="ECO:0000256" key="1">
    <source>
        <dbReference type="ARBA" id="ARBA00007626"/>
    </source>
</evidence>
<name>A0AAP0HFF5_9MAGN</name>
<feature type="repeat" description="PPR" evidence="3">
    <location>
        <begin position="220"/>
        <end position="254"/>
    </location>
</feature>
<dbReference type="GO" id="GO:0003729">
    <property type="term" value="F:mRNA binding"/>
    <property type="evidence" value="ECO:0007669"/>
    <property type="project" value="TreeGrafter"/>
</dbReference>